<accession>A0A371NCM3</accession>
<dbReference type="Pfam" id="PF04608">
    <property type="entry name" value="PgpA"/>
    <property type="match status" value="1"/>
</dbReference>
<gene>
    <name evidence="2" type="ORF">C7452_0268</name>
</gene>
<evidence type="ECO:0000313" key="3">
    <source>
        <dbReference type="Proteomes" id="UP000256864"/>
    </source>
</evidence>
<name>A0A371NCM3_9EURY</name>
<dbReference type="NCBIfam" id="TIGR03161">
    <property type="entry name" value="ribazole_CobZ"/>
    <property type="match status" value="1"/>
</dbReference>
<dbReference type="InterPro" id="IPR017577">
    <property type="entry name" value="Ribazole_CobZ"/>
</dbReference>
<evidence type="ECO:0000259" key="1">
    <source>
        <dbReference type="Pfam" id="PF04608"/>
    </source>
</evidence>
<dbReference type="EMBL" id="QREL01000001">
    <property type="protein sequence ID" value="REE28267.1"/>
    <property type="molecule type" value="Genomic_DNA"/>
</dbReference>
<dbReference type="GO" id="GO:0008962">
    <property type="term" value="F:phosphatidylglycerophosphatase activity"/>
    <property type="evidence" value="ECO:0007669"/>
    <property type="project" value="InterPro"/>
</dbReference>
<organism evidence="2 3">
    <name type="scientific">Methanothermobacter defluvii</name>
    <dbReference type="NCBI Taxonomy" id="49339"/>
    <lineage>
        <taxon>Archaea</taxon>
        <taxon>Methanobacteriati</taxon>
        <taxon>Methanobacteriota</taxon>
        <taxon>Methanomada group</taxon>
        <taxon>Methanobacteria</taxon>
        <taxon>Methanobacteriales</taxon>
        <taxon>Methanobacteriaceae</taxon>
        <taxon>Methanothermobacter</taxon>
    </lineage>
</organism>
<comment type="caution">
    <text evidence="2">The sequence shown here is derived from an EMBL/GenBank/DDBJ whole genome shotgun (WGS) entry which is preliminary data.</text>
</comment>
<dbReference type="InterPro" id="IPR036681">
    <property type="entry name" value="PgpA-like_sf"/>
</dbReference>
<dbReference type="Gene3D" id="1.10.3760.10">
    <property type="entry name" value="PgpA-like"/>
    <property type="match status" value="1"/>
</dbReference>
<reference evidence="2 3" key="1">
    <citation type="submission" date="2018-07" db="EMBL/GenBank/DDBJ databases">
        <title>Genomic Encyclopedia of Type Strains, Phase IV (KMG-IV): sequencing the most valuable type-strain genomes for metagenomic binning, comparative biology and taxonomic classification.</title>
        <authorList>
            <person name="Goeker M."/>
        </authorList>
    </citation>
    <scope>NUCLEOTIDE SEQUENCE [LARGE SCALE GENOMIC DNA]</scope>
    <source>
        <strain evidence="2 3">DSM 7466</strain>
    </source>
</reference>
<protein>
    <submittedName>
        <fullName evidence="2">Alpha-ribazole phosphatase CobZ</fullName>
    </submittedName>
</protein>
<keyword evidence="3" id="KW-1185">Reference proteome</keyword>
<dbReference type="GO" id="GO:0006629">
    <property type="term" value="P:lipid metabolic process"/>
    <property type="evidence" value="ECO:0007669"/>
    <property type="project" value="InterPro"/>
</dbReference>
<dbReference type="Proteomes" id="UP000256864">
    <property type="component" value="Unassembled WGS sequence"/>
</dbReference>
<dbReference type="CDD" id="cd06971">
    <property type="entry name" value="PgpA"/>
    <property type="match status" value="1"/>
</dbReference>
<evidence type="ECO:0000313" key="2">
    <source>
        <dbReference type="EMBL" id="REE28267.1"/>
    </source>
</evidence>
<proteinExistence type="predicted"/>
<dbReference type="InterPro" id="IPR007686">
    <property type="entry name" value="YutG/PgpA"/>
</dbReference>
<dbReference type="AlphaFoldDB" id="A0A371NCM3"/>
<feature type="domain" description="YutG/PgpA" evidence="1">
    <location>
        <begin position="218"/>
        <end position="281"/>
    </location>
</feature>
<dbReference type="SUPFAM" id="SSF101307">
    <property type="entry name" value="YutG-like"/>
    <property type="match status" value="1"/>
</dbReference>
<sequence>MKVNHLKKKMNVNGADIVVEEDHVTVSADSGLVTADSSIRIEDEVRHDLPRGHCMVRDGDAVAFSSTGDVMDVLVVVGEPCGDRIPEALRISVEEVSSAAGILTEIMGQRVRVVALPGDERPCEDSIRGAVRRSLQGVLLDGPGVEELLEARGVTIDGMVDAGMDLVVGVDVTAELRDRLRSEIQRALGDLNVRALLAAALHLEGDIENLRILGVDLRDDPAFLYSDEVLGMAVANQVAGTKAIFNFKRYDEEKPGILGELGPMVDDAVAGLIAGCMSRLFE</sequence>